<dbReference type="PANTHER" id="PTHR11014:SF63">
    <property type="entry name" value="METALLOPEPTIDASE, PUTATIVE (AFU_ORTHOLOGUE AFUA_6G09600)-RELATED"/>
    <property type="match status" value="1"/>
</dbReference>
<proteinExistence type="predicted"/>
<dbReference type="KEGG" id="jeh:EJN90_02800"/>
<dbReference type="Gene3D" id="3.40.630.10">
    <property type="entry name" value="Zn peptidases"/>
    <property type="match status" value="1"/>
</dbReference>
<protein>
    <submittedName>
        <fullName evidence="7">Amidohydrolase</fullName>
    </submittedName>
</protein>
<dbReference type="EMBL" id="CP034465">
    <property type="protein sequence ID" value="AZP03685.1"/>
    <property type="molecule type" value="Genomic_DNA"/>
</dbReference>
<evidence type="ECO:0000259" key="6">
    <source>
        <dbReference type="Pfam" id="PF07687"/>
    </source>
</evidence>
<dbReference type="PIRSF" id="PIRSF005962">
    <property type="entry name" value="Pept_M20D_amidohydro"/>
    <property type="match status" value="1"/>
</dbReference>
<dbReference type="SUPFAM" id="SSF53187">
    <property type="entry name" value="Zn-dependent exopeptidases"/>
    <property type="match status" value="1"/>
</dbReference>
<feature type="binding site" evidence="5">
    <location>
        <position position="96"/>
    </location>
    <ligand>
        <name>Mn(2+)</name>
        <dbReference type="ChEBI" id="CHEBI:29035"/>
        <label>2</label>
    </ligand>
</feature>
<sequence>MNVSEELLAEIISIRKDIHQYPELSGEEYRTTEVIKSFLKERSIPILPLDLATGVVAEIGKEGPVIALRADIDALPITESTQLSYQSKVQGVMHACGHDFHTASLLGAAAILKEREEKLKGRIRLIFQPAEEQNLGARQVIEAGALEGVEQIIGYHNKPDLPIGTIGLKSGHLMAAVDQFEVIITGVGTHAAAPHNGNDPLVTASQIVTSLQTIVSRHVSPLDTVVVSVTKIDGGNTWNVIPESVVLKGTIRTFKEDIQQKTKQLFEQIVTAYAGAVNQKSEIIWIPSPPSVHNDLILTEQVKEAVSIFADIVEPEVTLGGEDFAFYQQEIPGIFAFIGTGAPYEWHHPNFLVQDEALVYAIQYYLYSATHIINHLKATSKKRLTEEALH</sequence>
<feature type="binding site" evidence="5">
    <location>
        <position position="156"/>
    </location>
    <ligand>
        <name>Mn(2+)</name>
        <dbReference type="ChEBI" id="CHEBI:29035"/>
        <label>2</label>
    </ligand>
</feature>
<dbReference type="Pfam" id="PF07687">
    <property type="entry name" value="M20_dimer"/>
    <property type="match status" value="1"/>
</dbReference>
<dbReference type="PANTHER" id="PTHR11014">
    <property type="entry name" value="PEPTIDASE M20 FAMILY MEMBER"/>
    <property type="match status" value="1"/>
</dbReference>
<reference evidence="8" key="1">
    <citation type="submission" date="2018-12" db="EMBL/GenBank/DDBJ databases">
        <title>Complete genome sequencing of Jeotgalibaca sp. H21T32.</title>
        <authorList>
            <person name="Bae J.-W."/>
            <person name="Lee S.-Y."/>
        </authorList>
    </citation>
    <scope>NUCLEOTIDE SEQUENCE [LARGE SCALE GENOMIC DNA]</scope>
    <source>
        <strain evidence="8">H21T32</strain>
    </source>
</reference>
<evidence type="ECO:0000256" key="5">
    <source>
        <dbReference type="PIRSR" id="PIRSR005962-1"/>
    </source>
</evidence>
<dbReference type="Gene3D" id="3.30.70.360">
    <property type="match status" value="1"/>
</dbReference>
<dbReference type="GO" id="GO:0050118">
    <property type="term" value="F:N-acetyldiaminopimelate deacetylase activity"/>
    <property type="evidence" value="ECO:0007669"/>
    <property type="project" value="UniProtKB-ARBA"/>
</dbReference>
<organism evidence="7 8">
    <name type="scientific">Jeotgalibaca ciconiae</name>
    <dbReference type="NCBI Taxonomy" id="2496265"/>
    <lineage>
        <taxon>Bacteria</taxon>
        <taxon>Bacillati</taxon>
        <taxon>Bacillota</taxon>
        <taxon>Bacilli</taxon>
        <taxon>Lactobacillales</taxon>
        <taxon>Carnobacteriaceae</taxon>
        <taxon>Jeotgalibaca</taxon>
    </lineage>
</organism>
<feature type="binding site" evidence="5">
    <location>
        <position position="347"/>
    </location>
    <ligand>
        <name>Mn(2+)</name>
        <dbReference type="ChEBI" id="CHEBI:29035"/>
        <label>2</label>
    </ligand>
</feature>
<keyword evidence="5" id="KW-0464">Manganese</keyword>
<comment type="cofactor">
    <cofactor evidence="5">
        <name>Mn(2+)</name>
        <dbReference type="ChEBI" id="CHEBI:29035"/>
    </cofactor>
    <text evidence="5">The Mn(2+) ion enhances activity.</text>
</comment>
<evidence type="ECO:0000256" key="3">
    <source>
        <dbReference type="ARBA" id="ARBA00022915"/>
    </source>
</evidence>
<dbReference type="InterPro" id="IPR002933">
    <property type="entry name" value="Peptidase_M20"/>
</dbReference>
<name>A0A3S9H8M0_9LACT</name>
<dbReference type="Proteomes" id="UP000273326">
    <property type="component" value="Chromosome"/>
</dbReference>
<keyword evidence="5" id="KW-0479">Metal-binding</keyword>
<gene>
    <name evidence="7" type="ORF">EJN90_02800</name>
</gene>
<evidence type="ECO:0000256" key="2">
    <source>
        <dbReference type="ARBA" id="ARBA00022801"/>
    </source>
</evidence>
<evidence type="ECO:0000313" key="8">
    <source>
        <dbReference type="Proteomes" id="UP000273326"/>
    </source>
</evidence>
<dbReference type="RefSeq" id="WP_126108775.1">
    <property type="nucleotide sequence ID" value="NZ_CP034465.1"/>
</dbReference>
<keyword evidence="4" id="KW-0457">Lysine biosynthesis</keyword>
<dbReference type="FunFam" id="3.30.70.360:FF:000001">
    <property type="entry name" value="N-acetyldiaminopimelate deacetylase"/>
    <property type="match status" value="1"/>
</dbReference>
<feature type="domain" description="Peptidase M20 dimerisation" evidence="6">
    <location>
        <begin position="179"/>
        <end position="273"/>
    </location>
</feature>
<keyword evidence="2 7" id="KW-0378">Hydrolase</keyword>
<feature type="binding site" evidence="5">
    <location>
        <position position="98"/>
    </location>
    <ligand>
        <name>Mn(2+)</name>
        <dbReference type="ChEBI" id="CHEBI:29035"/>
        <label>2</label>
    </ligand>
</feature>
<keyword evidence="8" id="KW-1185">Reference proteome</keyword>
<keyword evidence="3" id="KW-0220">Diaminopimelate biosynthesis</keyword>
<accession>A0A3S9H8M0</accession>
<dbReference type="InterPro" id="IPR011650">
    <property type="entry name" value="Peptidase_M20_dimer"/>
</dbReference>
<dbReference type="InterPro" id="IPR036264">
    <property type="entry name" value="Bact_exopeptidase_dim_dom"/>
</dbReference>
<dbReference type="AlphaFoldDB" id="A0A3S9H8M0"/>
<dbReference type="GO" id="GO:0009085">
    <property type="term" value="P:lysine biosynthetic process"/>
    <property type="evidence" value="ECO:0007669"/>
    <property type="project" value="UniProtKB-KW"/>
</dbReference>
<dbReference type="SUPFAM" id="SSF55031">
    <property type="entry name" value="Bacterial exopeptidase dimerisation domain"/>
    <property type="match status" value="1"/>
</dbReference>
<dbReference type="OrthoDB" id="9776731at2"/>
<evidence type="ECO:0000256" key="4">
    <source>
        <dbReference type="ARBA" id="ARBA00023154"/>
    </source>
</evidence>
<feature type="binding site" evidence="5">
    <location>
        <position position="132"/>
    </location>
    <ligand>
        <name>Mn(2+)</name>
        <dbReference type="ChEBI" id="CHEBI:29035"/>
        <label>2</label>
    </ligand>
</feature>
<keyword evidence="1" id="KW-0028">Amino-acid biosynthesis</keyword>
<dbReference type="NCBIfam" id="TIGR01891">
    <property type="entry name" value="amidohydrolases"/>
    <property type="match status" value="1"/>
</dbReference>
<dbReference type="InterPro" id="IPR017439">
    <property type="entry name" value="Amidohydrolase"/>
</dbReference>
<evidence type="ECO:0000256" key="1">
    <source>
        <dbReference type="ARBA" id="ARBA00022605"/>
    </source>
</evidence>
<evidence type="ECO:0000313" key="7">
    <source>
        <dbReference type="EMBL" id="AZP03685.1"/>
    </source>
</evidence>
<dbReference type="Pfam" id="PF01546">
    <property type="entry name" value="Peptidase_M20"/>
    <property type="match status" value="1"/>
</dbReference>
<dbReference type="GO" id="GO:0046872">
    <property type="term" value="F:metal ion binding"/>
    <property type="evidence" value="ECO:0007669"/>
    <property type="project" value="UniProtKB-KW"/>
</dbReference>
<dbReference type="GO" id="GO:0019877">
    <property type="term" value="P:diaminopimelate biosynthetic process"/>
    <property type="evidence" value="ECO:0007669"/>
    <property type="project" value="UniProtKB-KW"/>
</dbReference>